<feature type="domain" description="Fe2OG dioxygenase" evidence="5">
    <location>
        <begin position="180"/>
        <end position="283"/>
    </location>
</feature>
<dbReference type="AlphaFoldDB" id="A0A381W6M2"/>
<dbReference type="Gene3D" id="2.60.120.330">
    <property type="entry name" value="B-lactam Antibiotic, Isopenicillin N Synthase, Chain"/>
    <property type="match status" value="1"/>
</dbReference>
<evidence type="ECO:0000259" key="5">
    <source>
        <dbReference type="PROSITE" id="PS51471"/>
    </source>
</evidence>
<keyword evidence="2" id="KW-0479">Metal-binding</keyword>
<dbReference type="GO" id="GO:0046872">
    <property type="term" value="F:metal ion binding"/>
    <property type="evidence" value="ECO:0007669"/>
    <property type="project" value="UniProtKB-KW"/>
</dbReference>
<evidence type="ECO:0000256" key="2">
    <source>
        <dbReference type="ARBA" id="ARBA00022723"/>
    </source>
</evidence>
<dbReference type="InterPro" id="IPR005123">
    <property type="entry name" value="Oxoglu/Fe-dep_dioxygenase_dom"/>
</dbReference>
<sequence>MSTKENNADISIPILDLGPYLDGGTHAFDMLAAKLCEIQENIGFYVVVNHGVPRPALEHAHAELEAFFSLPLEEKLQLRINEKSVGYIPSQSTVYVTSVVNENTQPDLNQTITIARERLPNDPAILAGSRFVGPNQWPEGLPDFRPAMIAYQEAMSVLGYAMLPLYARALDLPDDYFSNFFTEPMWWTRNTYYPAAEPRKNQFGISPHCDHGFITMLPMSGVPGLQVLGSNRDWIPAEPVQDGIIVNTGEFLHRWSNGRFLATPHRVVAPDRPRYSMAMFFNPNADTLAEPLNTCVSADRPRAFEPVAMIDYMSWYIDSNYKRYAGGRQT</sequence>
<dbReference type="InterPro" id="IPR027443">
    <property type="entry name" value="IPNS-like_sf"/>
</dbReference>
<dbReference type="PROSITE" id="PS51471">
    <property type="entry name" value="FE2OG_OXY"/>
    <property type="match status" value="1"/>
</dbReference>
<evidence type="ECO:0000256" key="4">
    <source>
        <dbReference type="ARBA" id="ARBA00023004"/>
    </source>
</evidence>
<dbReference type="Pfam" id="PF03171">
    <property type="entry name" value="2OG-FeII_Oxy"/>
    <property type="match status" value="1"/>
</dbReference>
<dbReference type="PRINTS" id="PR00682">
    <property type="entry name" value="IPNSYNTHASE"/>
</dbReference>
<reference evidence="6" key="1">
    <citation type="submission" date="2018-05" db="EMBL/GenBank/DDBJ databases">
        <authorList>
            <person name="Lanie J.A."/>
            <person name="Ng W.-L."/>
            <person name="Kazmierczak K.M."/>
            <person name="Andrzejewski T.M."/>
            <person name="Davidsen T.M."/>
            <person name="Wayne K.J."/>
            <person name="Tettelin H."/>
            <person name="Glass J.I."/>
            <person name="Rusch D."/>
            <person name="Podicherti R."/>
            <person name="Tsui H.-C.T."/>
            <person name="Winkler M.E."/>
        </authorList>
    </citation>
    <scope>NUCLEOTIDE SEQUENCE</scope>
</reference>
<dbReference type="InterPro" id="IPR026992">
    <property type="entry name" value="DIOX_N"/>
</dbReference>
<keyword evidence="3" id="KW-0560">Oxidoreductase</keyword>
<dbReference type="PANTHER" id="PTHR10209">
    <property type="entry name" value="OXIDOREDUCTASE, 2OG-FE II OXYGENASE FAMILY PROTEIN"/>
    <property type="match status" value="1"/>
</dbReference>
<dbReference type="Pfam" id="PF14226">
    <property type="entry name" value="DIOX_N"/>
    <property type="match status" value="1"/>
</dbReference>
<evidence type="ECO:0000256" key="1">
    <source>
        <dbReference type="ARBA" id="ARBA00008056"/>
    </source>
</evidence>
<dbReference type="PANTHER" id="PTHR10209:SF881">
    <property type="entry name" value="FI07970P-RELATED"/>
    <property type="match status" value="1"/>
</dbReference>
<evidence type="ECO:0000313" key="6">
    <source>
        <dbReference type="EMBL" id="SVA47951.1"/>
    </source>
</evidence>
<comment type="similarity">
    <text evidence="1">Belongs to the iron/ascorbate-dependent oxidoreductase family.</text>
</comment>
<organism evidence="6">
    <name type="scientific">marine metagenome</name>
    <dbReference type="NCBI Taxonomy" id="408172"/>
    <lineage>
        <taxon>unclassified sequences</taxon>
        <taxon>metagenomes</taxon>
        <taxon>ecological metagenomes</taxon>
    </lineage>
</organism>
<gene>
    <name evidence="6" type="ORF">METZ01_LOCUS100805</name>
</gene>
<dbReference type="SUPFAM" id="SSF51197">
    <property type="entry name" value="Clavaminate synthase-like"/>
    <property type="match status" value="1"/>
</dbReference>
<accession>A0A381W6M2</accession>
<proteinExistence type="inferred from homology"/>
<protein>
    <recommendedName>
        <fullName evidence="5">Fe2OG dioxygenase domain-containing protein</fullName>
    </recommendedName>
</protein>
<evidence type="ECO:0000256" key="3">
    <source>
        <dbReference type="ARBA" id="ARBA00023002"/>
    </source>
</evidence>
<dbReference type="InterPro" id="IPR044861">
    <property type="entry name" value="IPNS-like_FE2OG_OXY"/>
</dbReference>
<keyword evidence="4" id="KW-0408">Iron</keyword>
<name>A0A381W6M2_9ZZZZ</name>
<dbReference type="GO" id="GO:0016491">
    <property type="term" value="F:oxidoreductase activity"/>
    <property type="evidence" value="ECO:0007669"/>
    <property type="project" value="UniProtKB-KW"/>
</dbReference>
<dbReference type="EMBL" id="UINC01010809">
    <property type="protein sequence ID" value="SVA47951.1"/>
    <property type="molecule type" value="Genomic_DNA"/>
</dbReference>